<keyword evidence="3" id="KW-0804">Transcription</keyword>
<accession>A0A9W4DWP4</accession>
<dbReference type="Pfam" id="PF01638">
    <property type="entry name" value="HxlR"/>
    <property type="match status" value="1"/>
</dbReference>
<evidence type="ECO:0000313" key="6">
    <source>
        <dbReference type="Proteomes" id="UP001152519"/>
    </source>
</evidence>
<dbReference type="InterPro" id="IPR002577">
    <property type="entry name" value="HTH_HxlR"/>
</dbReference>
<dbReference type="Gene3D" id="1.10.10.10">
    <property type="entry name" value="Winged helix-like DNA-binding domain superfamily/Winged helix DNA-binding domain"/>
    <property type="match status" value="1"/>
</dbReference>
<evidence type="ECO:0000256" key="3">
    <source>
        <dbReference type="ARBA" id="ARBA00023163"/>
    </source>
</evidence>
<protein>
    <submittedName>
        <fullName evidence="5">Transcriptional regulator, HxlR family</fullName>
    </submittedName>
</protein>
<dbReference type="AlphaFoldDB" id="A0A9W4DWP4"/>
<keyword evidence="1" id="KW-0805">Transcription regulation</keyword>
<dbReference type="SUPFAM" id="SSF46785">
    <property type="entry name" value="Winged helix' DNA-binding domain"/>
    <property type="match status" value="1"/>
</dbReference>
<comment type="caution">
    <text evidence="5">The sequence shown here is derived from an EMBL/GenBank/DDBJ whole genome shotgun (WGS) entry which is preliminary data.</text>
</comment>
<reference evidence="5" key="1">
    <citation type="submission" date="2021-05" db="EMBL/GenBank/DDBJ databases">
        <authorList>
            <person name="Arsene-Ploetze F."/>
        </authorList>
    </citation>
    <scope>NUCLEOTIDE SEQUENCE</scope>
    <source>
        <strain evidence="5">DSM 42138</strain>
    </source>
</reference>
<gene>
    <name evidence="5" type="ORF">SCOCK_80155</name>
</gene>
<evidence type="ECO:0000313" key="5">
    <source>
        <dbReference type="EMBL" id="CAG6399000.1"/>
    </source>
</evidence>
<keyword evidence="6" id="KW-1185">Reference proteome</keyword>
<dbReference type="PROSITE" id="PS51118">
    <property type="entry name" value="HTH_HXLR"/>
    <property type="match status" value="1"/>
</dbReference>
<sequence>MGAMSDIQPRACPIADTLDLVGERWSLLVLREVFMGVRRFADIQANTGAPRDVLTKRLRSLEAGGALERHRYLERPPRFEYHLTPAGQALEPVLIGLREWGLRYLPDPPPAPRFLHTCGADVVTRVVCDACGEPLEGGGLVTVREDGVTGTPPPAARVTAVRR</sequence>
<dbReference type="InterPro" id="IPR036390">
    <property type="entry name" value="WH_DNA-bd_sf"/>
</dbReference>
<dbReference type="PANTHER" id="PTHR33204:SF18">
    <property type="entry name" value="TRANSCRIPTIONAL REGULATORY PROTEIN"/>
    <property type="match status" value="1"/>
</dbReference>
<proteinExistence type="predicted"/>
<evidence type="ECO:0000256" key="2">
    <source>
        <dbReference type="ARBA" id="ARBA00023125"/>
    </source>
</evidence>
<evidence type="ECO:0000259" key="4">
    <source>
        <dbReference type="PROSITE" id="PS51118"/>
    </source>
</evidence>
<dbReference type="EMBL" id="CAJSLV010000114">
    <property type="protein sequence ID" value="CAG6399000.1"/>
    <property type="molecule type" value="Genomic_DNA"/>
</dbReference>
<name>A0A9W4DWP4_9ACTN</name>
<evidence type="ECO:0000256" key="1">
    <source>
        <dbReference type="ARBA" id="ARBA00023015"/>
    </source>
</evidence>
<feature type="domain" description="HTH hxlR-type" evidence="4">
    <location>
        <begin position="12"/>
        <end position="109"/>
    </location>
</feature>
<dbReference type="GO" id="GO:0003677">
    <property type="term" value="F:DNA binding"/>
    <property type="evidence" value="ECO:0007669"/>
    <property type="project" value="UniProtKB-KW"/>
</dbReference>
<dbReference type="PANTHER" id="PTHR33204">
    <property type="entry name" value="TRANSCRIPTIONAL REGULATOR, MARR FAMILY"/>
    <property type="match status" value="1"/>
</dbReference>
<organism evidence="5 6">
    <name type="scientific">Actinacidiphila cocklensis</name>
    <dbReference type="NCBI Taxonomy" id="887465"/>
    <lineage>
        <taxon>Bacteria</taxon>
        <taxon>Bacillati</taxon>
        <taxon>Actinomycetota</taxon>
        <taxon>Actinomycetes</taxon>
        <taxon>Kitasatosporales</taxon>
        <taxon>Streptomycetaceae</taxon>
        <taxon>Actinacidiphila</taxon>
    </lineage>
</organism>
<dbReference type="Proteomes" id="UP001152519">
    <property type="component" value="Unassembled WGS sequence"/>
</dbReference>
<keyword evidence="2" id="KW-0238">DNA-binding</keyword>
<dbReference type="InterPro" id="IPR036388">
    <property type="entry name" value="WH-like_DNA-bd_sf"/>
</dbReference>